<keyword evidence="1" id="KW-0812">Transmembrane</keyword>
<evidence type="ECO:0000313" key="2">
    <source>
        <dbReference type="EMBL" id="KUQ79859.1"/>
    </source>
</evidence>
<dbReference type="EMBL" id="LRCR01000055">
    <property type="protein sequence ID" value="KUQ79859.1"/>
    <property type="molecule type" value="Genomic_DNA"/>
</dbReference>
<evidence type="ECO:0000313" key="3">
    <source>
        <dbReference type="Proteomes" id="UP000064715"/>
    </source>
</evidence>
<reference evidence="3" key="1">
    <citation type="submission" date="2016-01" db="EMBL/GenBank/DDBJ databases">
        <title>WGS of SAMN04407783.</title>
        <authorList>
            <person name="Adams M."/>
            <person name="Sutton G."/>
            <person name="Nelson K."/>
            <person name="Thaden J."/>
            <person name="Fowler V."/>
            <person name="Mccorrison J."/>
            <person name="Sanka R."/>
            <person name="Brinkac L."/>
            <person name="Nierman W."/>
        </authorList>
    </citation>
    <scope>NUCLEOTIDE SEQUENCE [LARGE SCALE GENOMIC DNA]</scope>
    <source>
        <strain evidence="3">GN04363</strain>
    </source>
</reference>
<protein>
    <submittedName>
        <fullName evidence="2">Uncharacterized protein</fullName>
    </submittedName>
</protein>
<sequence length="87" mass="9520">MRHAKLKNNILIGLACLIASFFIVLFPLGGLLDYLSHASNDFLNRTGLGFADGEADPSFLWVLGGMMVVVTVLLMIIIRKICNLKQG</sequence>
<dbReference type="OrthoDB" id="6624515at2"/>
<evidence type="ECO:0000256" key="1">
    <source>
        <dbReference type="SAM" id="Phobius"/>
    </source>
</evidence>
<dbReference type="Proteomes" id="UP000064715">
    <property type="component" value="Unassembled WGS sequence"/>
</dbReference>
<keyword evidence="3" id="KW-1185">Reference proteome</keyword>
<feature type="transmembrane region" description="Helical" evidence="1">
    <location>
        <begin position="58"/>
        <end position="78"/>
    </location>
</feature>
<gene>
    <name evidence="2" type="ORF">AWI28_04515</name>
</gene>
<organism evidence="2 3">
    <name type="scientific">Enterobacter genomosp. O</name>
    <dbReference type="NCBI Taxonomy" id="2364150"/>
    <lineage>
        <taxon>Bacteria</taxon>
        <taxon>Pseudomonadati</taxon>
        <taxon>Pseudomonadota</taxon>
        <taxon>Gammaproteobacteria</taxon>
        <taxon>Enterobacterales</taxon>
        <taxon>Enterobacteriaceae</taxon>
        <taxon>Enterobacter</taxon>
        <taxon>Enterobacter cloacae complex</taxon>
        <taxon>Enterobacter cloacae complex clade O</taxon>
    </lineage>
</organism>
<name>A0A0X4EDP8_9ENTR</name>
<dbReference type="AlphaFoldDB" id="A0A0X4EDP8"/>
<keyword evidence="1" id="KW-1133">Transmembrane helix</keyword>
<feature type="transmembrane region" description="Helical" evidence="1">
    <location>
        <begin position="12"/>
        <end position="32"/>
    </location>
</feature>
<dbReference type="RefSeq" id="WP_059312698.1">
    <property type="nucleotide sequence ID" value="NZ_LRCR01000055.1"/>
</dbReference>
<comment type="caution">
    <text evidence="2">The sequence shown here is derived from an EMBL/GenBank/DDBJ whole genome shotgun (WGS) entry which is preliminary data.</text>
</comment>
<accession>A0A0X4EDP8</accession>
<keyword evidence="1" id="KW-0472">Membrane</keyword>
<proteinExistence type="predicted"/>